<dbReference type="PANTHER" id="PTHR11200">
    <property type="entry name" value="INOSITOL 5-PHOSPHATASE"/>
    <property type="match status" value="1"/>
</dbReference>
<dbReference type="SUPFAM" id="SSF56219">
    <property type="entry name" value="DNase I-like"/>
    <property type="match status" value="2"/>
</dbReference>
<dbReference type="Gene3D" id="1.10.555.10">
    <property type="entry name" value="Rho GTPase activation protein"/>
    <property type="match status" value="1"/>
</dbReference>
<dbReference type="EMBL" id="KV454408">
    <property type="protein sequence ID" value="ODQ66493.1"/>
    <property type="molecule type" value="Genomic_DNA"/>
</dbReference>
<reference evidence="3 4" key="1">
    <citation type="journal article" date="2016" name="Proc. Natl. Acad. Sci. U.S.A.">
        <title>Comparative genomics of biotechnologically important yeasts.</title>
        <authorList>
            <person name="Riley R."/>
            <person name="Haridas S."/>
            <person name="Wolfe K.H."/>
            <person name="Lopes M.R."/>
            <person name="Hittinger C.T."/>
            <person name="Goeker M."/>
            <person name="Salamov A.A."/>
            <person name="Wisecaver J.H."/>
            <person name="Long T.M."/>
            <person name="Calvey C.H."/>
            <person name="Aerts A.L."/>
            <person name="Barry K.W."/>
            <person name="Choi C."/>
            <person name="Clum A."/>
            <person name="Coughlan A.Y."/>
            <person name="Deshpande S."/>
            <person name="Douglass A.P."/>
            <person name="Hanson S.J."/>
            <person name="Klenk H.-P."/>
            <person name="LaButti K.M."/>
            <person name="Lapidus A."/>
            <person name="Lindquist E.A."/>
            <person name="Lipzen A.M."/>
            <person name="Meier-Kolthoff J.P."/>
            <person name="Ohm R.A."/>
            <person name="Otillar R.P."/>
            <person name="Pangilinan J.L."/>
            <person name="Peng Y."/>
            <person name="Rokas A."/>
            <person name="Rosa C.A."/>
            <person name="Scheuner C."/>
            <person name="Sibirny A.A."/>
            <person name="Slot J.C."/>
            <person name="Stielow J.B."/>
            <person name="Sun H."/>
            <person name="Kurtzman C.P."/>
            <person name="Blackwell M."/>
            <person name="Grigoriev I.V."/>
            <person name="Jeffries T.W."/>
        </authorList>
    </citation>
    <scope>NUCLEOTIDE SEQUENCE [LARGE SCALE GENOMIC DNA]</scope>
    <source>
        <strain evidence="3 4">DSM 6958</strain>
    </source>
</reference>
<dbReference type="GO" id="GO:0004439">
    <property type="term" value="F:phosphatidylinositol-4,5-bisphosphate 5-phosphatase activity"/>
    <property type="evidence" value="ECO:0007669"/>
    <property type="project" value="TreeGrafter"/>
</dbReference>
<dbReference type="SUPFAM" id="SSF48350">
    <property type="entry name" value="GTPase activation domain, GAP"/>
    <property type="match status" value="1"/>
</dbReference>
<dbReference type="Gene3D" id="2.60.40.10">
    <property type="entry name" value="Immunoglobulins"/>
    <property type="match status" value="1"/>
</dbReference>
<feature type="compositionally biased region" description="Acidic residues" evidence="1">
    <location>
        <begin position="90"/>
        <end position="102"/>
    </location>
</feature>
<dbReference type="InterPro" id="IPR000300">
    <property type="entry name" value="IPPc"/>
</dbReference>
<evidence type="ECO:0000259" key="2">
    <source>
        <dbReference type="SMART" id="SM00128"/>
    </source>
</evidence>
<proteinExistence type="predicted"/>
<dbReference type="STRING" id="857566.A0A1E3PM36"/>
<dbReference type="PANTHER" id="PTHR11200:SF275">
    <property type="entry name" value="LD06095P"/>
    <property type="match status" value="1"/>
</dbReference>
<name>A0A1E3PM36_9ASCO</name>
<organism evidence="3 4">
    <name type="scientific">Nadsonia fulvescens var. elongata DSM 6958</name>
    <dbReference type="NCBI Taxonomy" id="857566"/>
    <lineage>
        <taxon>Eukaryota</taxon>
        <taxon>Fungi</taxon>
        <taxon>Dikarya</taxon>
        <taxon>Ascomycota</taxon>
        <taxon>Saccharomycotina</taxon>
        <taxon>Dipodascomycetes</taxon>
        <taxon>Dipodascales</taxon>
        <taxon>Dipodascales incertae sedis</taxon>
        <taxon>Nadsonia</taxon>
    </lineage>
</organism>
<dbReference type="Gene3D" id="3.60.10.10">
    <property type="entry name" value="Endonuclease/exonuclease/phosphatase"/>
    <property type="match status" value="1"/>
</dbReference>
<keyword evidence="4" id="KW-1185">Reference proteome</keyword>
<dbReference type="OrthoDB" id="62798at2759"/>
<gene>
    <name evidence="3" type="ORF">NADFUDRAFT_65059</name>
</gene>
<dbReference type="GO" id="GO:0046856">
    <property type="term" value="P:phosphatidylinositol dephosphorylation"/>
    <property type="evidence" value="ECO:0007669"/>
    <property type="project" value="InterPro"/>
</dbReference>
<dbReference type="Proteomes" id="UP000095009">
    <property type="component" value="Unassembled WGS sequence"/>
</dbReference>
<dbReference type="AlphaFoldDB" id="A0A1E3PM36"/>
<accession>A0A1E3PM36</accession>
<dbReference type="SMART" id="SM00128">
    <property type="entry name" value="IPPc"/>
    <property type="match status" value="1"/>
</dbReference>
<dbReference type="InterPro" id="IPR046985">
    <property type="entry name" value="IP5"/>
</dbReference>
<feature type="domain" description="Inositol polyphosphate-related phosphatase" evidence="2">
    <location>
        <begin position="11"/>
        <end position="462"/>
    </location>
</feature>
<dbReference type="InterPro" id="IPR036691">
    <property type="entry name" value="Endo/exonu/phosph_ase_sf"/>
</dbReference>
<protein>
    <submittedName>
        <fullName evidence="3">DNase I-like protein</fullName>
    </submittedName>
</protein>
<dbReference type="Pfam" id="PF22669">
    <property type="entry name" value="Exo_endo_phos2"/>
    <property type="match status" value="2"/>
</dbReference>
<sequence>MFEAKQYVSNRNISLKAVTWNVCNSPPPSDIPLTSLFLPITDISVLALQEADPYTSLSSSQATLKAWEDAVLLSINQLHSQVNNGHTDSANDDENNDDKEDEGYSMIASNQLLGLHVLVFAKDSLTRQISDLKLSTTGTGLFGLWGNKGAAVIQFILGADTSQITAHEPQLTPQKSGIRITIIDCHLAAGESEKMNQRRRWELSQIHSGCKIPGPLASFAQTSDLLFDRSEFVQDDKVENPTNNIELSNDPILKVIKEGGISSSDEALATINSSQNATDSVSTPISTASATDEPFSAFSEKLSELTSPLSSPSSPSQVSMEYNDIIFLLGDLNYRTRQNPENSTDIILSSDIETLLTHDRLIQERFDGNILCGFVEGKINFLPTYKYLPTSVSDFDPARSPSYTDRIFHSVVINDNASGKTVVCTESNNLVRQTTYKSHMEYTNSDHKPVSANFILSVPLIDMPKRKEYIDNMLKKLSHSENASRPVVIVDPVDISVEDAVVLAPRSTKFVIKNANTGLAQWEILKAPGFGLQNYDFIEVSPVKGSILPNGSEKITVTCKFPIGFKEESITETLILHLKESHDHFITVNFKKLPTFIGVPLDELARIPHGIRNGFDSEMRVVNNIPREIWSLVDFLWSTLDQLEADTGEIKPGIVLMDNLFTRDSDAKLVIKIRDWLDTGMDWDSGLLETNSLILPSVASQLVLLLKNLPQPIIKIKSQTRVSPIDIMEAFGKQPLTLMEELSPIEANTLVYLLSFLRKTVMSHIIQLKTIGKVFSDCLIEKIPAEKSDIFGRIKRAKERLITNLVMNI</sequence>
<dbReference type="InterPro" id="IPR008936">
    <property type="entry name" value="Rho_GTPase_activation_prot"/>
</dbReference>
<dbReference type="InterPro" id="IPR013783">
    <property type="entry name" value="Ig-like_fold"/>
</dbReference>
<feature type="region of interest" description="Disordered" evidence="1">
    <location>
        <begin position="83"/>
        <end position="102"/>
    </location>
</feature>
<evidence type="ECO:0000256" key="1">
    <source>
        <dbReference type="SAM" id="MobiDB-lite"/>
    </source>
</evidence>
<evidence type="ECO:0000313" key="4">
    <source>
        <dbReference type="Proteomes" id="UP000095009"/>
    </source>
</evidence>
<evidence type="ECO:0000313" key="3">
    <source>
        <dbReference type="EMBL" id="ODQ66493.1"/>
    </source>
</evidence>